<dbReference type="RefSeq" id="XP_009545710.1">
    <property type="nucleotide sequence ID" value="XM_009547415.1"/>
</dbReference>
<dbReference type="SUPFAM" id="SSF58038">
    <property type="entry name" value="SNARE fusion complex"/>
    <property type="match status" value="1"/>
</dbReference>
<dbReference type="PROSITE" id="PS50192">
    <property type="entry name" value="T_SNARE"/>
    <property type="match status" value="1"/>
</dbReference>
<dbReference type="InterPro" id="IPR039899">
    <property type="entry name" value="BET1_SNARE"/>
</dbReference>
<evidence type="ECO:0000256" key="4">
    <source>
        <dbReference type="ARBA" id="ARBA00022927"/>
    </source>
</evidence>
<dbReference type="GO" id="GO:0015031">
    <property type="term" value="P:protein transport"/>
    <property type="evidence" value="ECO:0007669"/>
    <property type="project" value="UniProtKB-KW"/>
</dbReference>
<dbReference type="HOGENOM" id="CLU_150783_2_0_1"/>
<keyword evidence="2" id="KW-0813">Transport</keyword>
<evidence type="ECO:0000256" key="9">
    <source>
        <dbReference type="SAM" id="Phobius"/>
    </source>
</evidence>
<evidence type="ECO:0000256" key="3">
    <source>
        <dbReference type="ARBA" id="ARBA00022692"/>
    </source>
</evidence>
<dbReference type="EMBL" id="KI925457">
    <property type="protein sequence ID" value="ETW83464.1"/>
    <property type="molecule type" value="Genomic_DNA"/>
</dbReference>
<dbReference type="GO" id="GO:0000139">
    <property type="term" value="C:Golgi membrane"/>
    <property type="evidence" value="ECO:0007669"/>
    <property type="project" value="UniProtKB-SubCell"/>
</dbReference>
<evidence type="ECO:0000256" key="2">
    <source>
        <dbReference type="ARBA" id="ARBA00022448"/>
    </source>
</evidence>
<name>W4KCJ8_HETIT</name>
<keyword evidence="5 9" id="KW-1133">Transmembrane helix</keyword>
<evidence type="ECO:0000313" key="11">
    <source>
        <dbReference type="EMBL" id="ETW83464.1"/>
    </source>
</evidence>
<organism evidence="11 12">
    <name type="scientific">Heterobasidion irregulare (strain TC 32-1)</name>
    <dbReference type="NCBI Taxonomy" id="747525"/>
    <lineage>
        <taxon>Eukaryota</taxon>
        <taxon>Fungi</taxon>
        <taxon>Dikarya</taxon>
        <taxon>Basidiomycota</taxon>
        <taxon>Agaricomycotina</taxon>
        <taxon>Agaricomycetes</taxon>
        <taxon>Russulales</taxon>
        <taxon>Bondarzewiaceae</taxon>
        <taxon>Heterobasidion</taxon>
        <taxon>Heterobasidion annosum species complex</taxon>
    </lineage>
</organism>
<evidence type="ECO:0000256" key="5">
    <source>
        <dbReference type="ARBA" id="ARBA00022989"/>
    </source>
</evidence>
<dbReference type="STRING" id="747525.W4KCJ8"/>
<keyword evidence="4" id="KW-0653">Protein transport</keyword>
<keyword evidence="12" id="KW-1185">Reference proteome</keyword>
<proteinExistence type="predicted"/>
<dbReference type="Proteomes" id="UP000030671">
    <property type="component" value="Unassembled WGS sequence"/>
</dbReference>
<dbReference type="PANTHER" id="PTHR12791">
    <property type="entry name" value="GOLGI SNARE BET1-RELATED"/>
    <property type="match status" value="1"/>
</dbReference>
<dbReference type="AlphaFoldDB" id="W4KCJ8"/>
<evidence type="ECO:0000313" key="12">
    <source>
        <dbReference type="Proteomes" id="UP000030671"/>
    </source>
</evidence>
<keyword evidence="3 9" id="KW-0812">Transmembrane</keyword>
<comment type="subcellular location">
    <subcellularLocation>
        <location evidence="8">Endomembrane system</location>
        <topology evidence="8">Single-pass type IV membrane protein</topology>
    </subcellularLocation>
    <subcellularLocation>
        <location evidence="1">Golgi apparatus membrane</location>
    </subcellularLocation>
</comment>
<evidence type="ECO:0000256" key="8">
    <source>
        <dbReference type="ARBA" id="ARBA00046280"/>
    </source>
</evidence>
<evidence type="ECO:0000259" key="10">
    <source>
        <dbReference type="PROSITE" id="PS50192"/>
    </source>
</evidence>
<dbReference type="GeneID" id="20676103"/>
<dbReference type="SMART" id="SM00397">
    <property type="entry name" value="t_SNARE"/>
    <property type="match status" value="1"/>
</dbReference>
<evidence type="ECO:0000256" key="1">
    <source>
        <dbReference type="ARBA" id="ARBA00004394"/>
    </source>
</evidence>
<evidence type="ECO:0000256" key="6">
    <source>
        <dbReference type="ARBA" id="ARBA00023034"/>
    </source>
</evidence>
<dbReference type="InParanoid" id="W4KCJ8"/>
<dbReference type="eggNOG" id="ENOG502S73N">
    <property type="taxonomic scope" value="Eukaryota"/>
</dbReference>
<keyword evidence="7 9" id="KW-0472">Membrane</keyword>
<feature type="transmembrane region" description="Helical" evidence="9">
    <location>
        <begin position="77"/>
        <end position="97"/>
    </location>
</feature>
<dbReference type="OrthoDB" id="3063237at2759"/>
<reference evidence="11 12" key="1">
    <citation type="journal article" date="2012" name="New Phytol.">
        <title>Insight into trade-off between wood decay and parasitism from the genome of a fungal forest pathogen.</title>
        <authorList>
            <person name="Olson A."/>
            <person name="Aerts A."/>
            <person name="Asiegbu F."/>
            <person name="Belbahri L."/>
            <person name="Bouzid O."/>
            <person name="Broberg A."/>
            <person name="Canback B."/>
            <person name="Coutinho P.M."/>
            <person name="Cullen D."/>
            <person name="Dalman K."/>
            <person name="Deflorio G."/>
            <person name="van Diepen L.T."/>
            <person name="Dunand C."/>
            <person name="Duplessis S."/>
            <person name="Durling M."/>
            <person name="Gonthier P."/>
            <person name="Grimwood J."/>
            <person name="Fossdal C.G."/>
            <person name="Hansson D."/>
            <person name="Henrissat B."/>
            <person name="Hietala A."/>
            <person name="Himmelstrand K."/>
            <person name="Hoffmeister D."/>
            <person name="Hogberg N."/>
            <person name="James T.Y."/>
            <person name="Karlsson M."/>
            <person name="Kohler A."/>
            <person name="Kues U."/>
            <person name="Lee Y.H."/>
            <person name="Lin Y.C."/>
            <person name="Lind M."/>
            <person name="Lindquist E."/>
            <person name="Lombard V."/>
            <person name="Lucas S."/>
            <person name="Lunden K."/>
            <person name="Morin E."/>
            <person name="Murat C."/>
            <person name="Park J."/>
            <person name="Raffaello T."/>
            <person name="Rouze P."/>
            <person name="Salamov A."/>
            <person name="Schmutz J."/>
            <person name="Solheim H."/>
            <person name="Stahlberg J."/>
            <person name="Velez H."/>
            <person name="de Vries R.P."/>
            <person name="Wiebenga A."/>
            <person name="Woodward S."/>
            <person name="Yakovlev I."/>
            <person name="Garbelotto M."/>
            <person name="Martin F."/>
            <person name="Grigoriev I.V."/>
            <person name="Stenlid J."/>
        </authorList>
    </citation>
    <scope>NUCLEOTIDE SEQUENCE [LARGE SCALE GENOMIC DNA]</scope>
    <source>
        <strain evidence="11 12">TC 32-1</strain>
    </source>
</reference>
<gene>
    <name evidence="11" type="ORF">HETIRDRAFT_451038</name>
</gene>
<sequence length="106" mass="11775">MSTSRAQQEDTLEAQNDQRLDDLHSKIRTLRAVTTDIHDDVERQNLFLDDTRDTFTSFGSSLSASASRMSHAVSPRAATALSVAAYLLGFLLGAWFVGRIISWWSA</sequence>
<keyword evidence="6" id="KW-0333">Golgi apparatus</keyword>
<dbReference type="InterPro" id="IPR000727">
    <property type="entry name" value="T_SNARE_dom"/>
</dbReference>
<protein>
    <recommendedName>
        <fullName evidence="10">t-SNARE coiled-coil homology domain-containing protein</fullName>
    </recommendedName>
</protein>
<feature type="domain" description="T-SNARE coiled-coil homology" evidence="10">
    <location>
        <begin position="10"/>
        <end position="72"/>
    </location>
</feature>
<dbReference type="CDD" id="cd15853">
    <property type="entry name" value="SNARE_Bet1"/>
    <property type="match status" value="1"/>
</dbReference>
<accession>W4KCJ8</accession>
<dbReference type="KEGG" id="hir:HETIRDRAFT_451038"/>
<dbReference type="Gene3D" id="1.20.5.110">
    <property type="match status" value="1"/>
</dbReference>
<evidence type="ECO:0000256" key="7">
    <source>
        <dbReference type="ARBA" id="ARBA00023136"/>
    </source>
</evidence>